<feature type="transmembrane region" description="Helical" evidence="1">
    <location>
        <begin position="349"/>
        <end position="371"/>
    </location>
</feature>
<sequence>MTAYYWFRRLHLWLSLVLALPLLIILLSGLLLLLEPVLQTGLRAPEPLRPEAAQRLQQRMEVLQAEHSGCAVSYLGLSSPLIAQPRLYLRCADGFHSYELAADGSASVLSDGFFNWVLSLHRTLLLGEGGRQLVAISSVLLALSCLLGLLLWLVRGDRVQLSREHLLPQRLLSGKADGLRRWHALSGLYITPLLIVMVITGICWPWRAPLYSLLSAGQLDQPALKTVMAGPVATGMTADAVAAVPDLLALKSRAEALLPGYQLTGIVTPRPPAFNYQLRMVAREGLSLVPQHYLFLHPADLSLLQQVDIWPAPSSEPQASQSAGEQALTSLRFLQYGLHTGFVFGLPGVLLWALALLLTGGLLLVGGIVLWQRRRS</sequence>
<keyword evidence="1" id="KW-1133">Transmembrane helix</keyword>
<dbReference type="RefSeq" id="WP_260997223.1">
    <property type="nucleotide sequence ID" value="NZ_CP054475.1"/>
</dbReference>
<dbReference type="PANTHER" id="PTHR34219">
    <property type="entry name" value="IRON-REGULATED INNER MEMBRANE PROTEIN-RELATED"/>
    <property type="match status" value="1"/>
</dbReference>
<gene>
    <name evidence="2" type="ORF">HUF19_14110</name>
</gene>
<dbReference type="InterPro" id="IPR005625">
    <property type="entry name" value="PepSY-ass_TM"/>
</dbReference>
<dbReference type="Pfam" id="PF03929">
    <property type="entry name" value="PepSY_TM"/>
    <property type="match status" value="1"/>
</dbReference>
<keyword evidence="1" id="KW-0812">Transmembrane</keyword>
<feature type="transmembrane region" description="Helical" evidence="1">
    <location>
        <begin position="133"/>
        <end position="154"/>
    </location>
</feature>
<accession>A0ABY6ABT9</accession>
<organism evidence="2 3">
    <name type="scientific">Thalassolituus hydrocarboniclasticus</name>
    <dbReference type="NCBI Taxonomy" id="2742796"/>
    <lineage>
        <taxon>Bacteria</taxon>
        <taxon>Pseudomonadati</taxon>
        <taxon>Pseudomonadota</taxon>
        <taxon>Gammaproteobacteria</taxon>
        <taxon>Oceanospirillales</taxon>
        <taxon>Oceanospirillaceae</taxon>
        <taxon>Thalassolituus</taxon>
    </lineage>
</organism>
<evidence type="ECO:0000313" key="3">
    <source>
        <dbReference type="Proteomes" id="UP001065322"/>
    </source>
</evidence>
<name>A0ABY6ABT9_9GAMM</name>
<proteinExistence type="predicted"/>
<keyword evidence="1" id="KW-0472">Membrane</keyword>
<feature type="transmembrane region" description="Helical" evidence="1">
    <location>
        <begin position="188"/>
        <end position="207"/>
    </location>
</feature>
<dbReference type="EMBL" id="CP054475">
    <property type="protein sequence ID" value="UXD88491.1"/>
    <property type="molecule type" value="Genomic_DNA"/>
</dbReference>
<dbReference type="Proteomes" id="UP001065322">
    <property type="component" value="Chromosome"/>
</dbReference>
<feature type="transmembrane region" description="Helical" evidence="1">
    <location>
        <begin position="12"/>
        <end position="34"/>
    </location>
</feature>
<reference evidence="3" key="1">
    <citation type="submission" date="2020-06" db="EMBL/GenBank/DDBJ databases">
        <title>Thalassolituus marinus alknpb1M-1, a hydrocarbon-degrading bacterium isolated from the deep-sea overlying water using an in-situ strategy from the South China Sea basin.</title>
        <authorList>
            <person name="Dong C."/>
            <person name="Chen Y."/>
            <person name="Shao Z."/>
        </authorList>
    </citation>
    <scope>NUCLEOTIDE SEQUENCE [LARGE SCALE GENOMIC DNA]</scope>
    <source>
        <strain evidence="3">alknpb1M-1</strain>
    </source>
</reference>
<evidence type="ECO:0000313" key="2">
    <source>
        <dbReference type="EMBL" id="UXD88491.1"/>
    </source>
</evidence>
<keyword evidence="3" id="KW-1185">Reference proteome</keyword>
<evidence type="ECO:0000256" key="1">
    <source>
        <dbReference type="SAM" id="Phobius"/>
    </source>
</evidence>
<protein>
    <submittedName>
        <fullName evidence="2">PepSY domain-containing protein</fullName>
    </submittedName>
</protein>